<name>A0A382L368_9ZZZZ</name>
<proteinExistence type="predicted"/>
<evidence type="ECO:0000256" key="1">
    <source>
        <dbReference type="SAM" id="MobiDB-lite"/>
    </source>
</evidence>
<dbReference type="InterPro" id="IPR010869">
    <property type="entry name" value="DUF1501"/>
</dbReference>
<evidence type="ECO:0000313" key="2">
    <source>
        <dbReference type="EMBL" id="SVC30263.1"/>
    </source>
</evidence>
<organism evidence="2">
    <name type="scientific">marine metagenome</name>
    <dbReference type="NCBI Taxonomy" id="408172"/>
    <lineage>
        <taxon>unclassified sequences</taxon>
        <taxon>metagenomes</taxon>
        <taxon>ecological metagenomes</taxon>
    </lineage>
</organism>
<gene>
    <name evidence="2" type="ORF">METZ01_LOCUS283117</name>
</gene>
<dbReference type="PROSITE" id="PS51318">
    <property type="entry name" value="TAT"/>
    <property type="match status" value="1"/>
</dbReference>
<reference evidence="2" key="1">
    <citation type="submission" date="2018-05" db="EMBL/GenBank/DDBJ databases">
        <authorList>
            <person name="Lanie J.A."/>
            <person name="Ng W.-L."/>
            <person name="Kazmierczak K.M."/>
            <person name="Andrzejewski T.M."/>
            <person name="Davidsen T.M."/>
            <person name="Wayne K.J."/>
            <person name="Tettelin H."/>
            <person name="Glass J.I."/>
            <person name="Rusch D."/>
            <person name="Podicherti R."/>
            <person name="Tsui H.-C.T."/>
            <person name="Winkler M.E."/>
        </authorList>
    </citation>
    <scope>NUCLEOTIDE SEQUENCE</scope>
</reference>
<feature type="compositionally biased region" description="Polar residues" evidence="1">
    <location>
        <begin position="100"/>
        <end position="111"/>
    </location>
</feature>
<dbReference type="AlphaFoldDB" id="A0A382L368"/>
<protein>
    <submittedName>
        <fullName evidence="2">Uncharacterized protein</fullName>
    </submittedName>
</protein>
<feature type="non-terminal residue" evidence="2">
    <location>
        <position position="118"/>
    </location>
</feature>
<dbReference type="EMBL" id="UINC01084010">
    <property type="protein sequence ID" value="SVC30263.1"/>
    <property type="molecule type" value="Genomic_DNA"/>
</dbReference>
<dbReference type="InterPro" id="IPR006311">
    <property type="entry name" value="TAT_signal"/>
</dbReference>
<sequence>MNPLLNRRKFLRETASGLSGIALASLLQGNDLLAKESGPIRPNINPKEPFASRKSHHAPAAKNVLVIFCSGACSQLDTFDYKPELIKRHGQPMPGGANLRTFQSEQGNLTKSPWEFTP</sequence>
<accession>A0A382L368</accession>
<feature type="region of interest" description="Disordered" evidence="1">
    <location>
        <begin position="90"/>
        <end position="118"/>
    </location>
</feature>
<dbReference type="Pfam" id="PF07394">
    <property type="entry name" value="DUF1501"/>
    <property type="match status" value="1"/>
</dbReference>